<feature type="region of interest" description="Disordered" evidence="1">
    <location>
        <begin position="85"/>
        <end position="142"/>
    </location>
</feature>
<protein>
    <submittedName>
        <fullName evidence="2">Uncharacterized protein</fullName>
    </submittedName>
</protein>
<keyword evidence="3" id="KW-1185">Reference proteome</keyword>
<evidence type="ECO:0000313" key="2">
    <source>
        <dbReference type="EMBL" id="KAJ1105332.1"/>
    </source>
</evidence>
<dbReference type="AlphaFoldDB" id="A0AAV7MSJ6"/>
<evidence type="ECO:0000313" key="3">
    <source>
        <dbReference type="Proteomes" id="UP001066276"/>
    </source>
</evidence>
<sequence length="167" mass="18134">MRSFAQCQKSNFPTSHQLKARLSRLQLGDSVLLKCQSPGRKLQLPFVRSPSTIVHIRGTKVTVRRGDEEVSRNISHFKKFHGALPPSLELEGAEQSGDPGDIFSPGDSSKVVRPRVIGNAQGGGPDSIEPPSAGGKSVPPVTRGRIEKTHYNLRANSTLSSLLQHHV</sequence>
<proteinExistence type="predicted"/>
<reference evidence="2" key="1">
    <citation type="journal article" date="2022" name="bioRxiv">
        <title>Sequencing and chromosome-scale assembly of the giantPleurodeles waltlgenome.</title>
        <authorList>
            <person name="Brown T."/>
            <person name="Elewa A."/>
            <person name="Iarovenko S."/>
            <person name="Subramanian E."/>
            <person name="Araus A.J."/>
            <person name="Petzold A."/>
            <person name="Susuki M."/>
            <person name="Suzuki K.-i.T."/>
            <person name="Hayashi T."/>
            <person name="Toyoda A."/>
            <person name="Oliveira C."/>
            <person name="Osipova E."/>
            <person name="Leigh N.D."/>
            <person name="Simon A."/>
            <person name="Yun M.H."/>
        </authorList>
    </citation>
    <scope>NUCLEOTIDE SEQUENCE</scope>
    <source>
        <strain evidence="2">20211129_DDA</strain>
        <tissue evidence="2">Liver</tissue>
    </source>
</reference>
<dbReference type="EMBL" id="JANPWB010000013">
    <property type="protein sequence ID" value="KAJ1105332.1"/>
    <property type="molecule type" value="Genomic_DNA"/>
</dbReference>
<dbReference type="Proteomes" id="UP001066276">
    <property type="component" value="Chromosome 9"/>
</dbReference>
<accession>A0AAV7MSJ6</accession>
<gene>
    <name evidence="2" type="ORF">NDU88_002740</name>
</gene>
<evidence type="ECO:0000256" key="1">
    <source>
        <dbReference type="SAM" id="MobiDB-lite"/>
    </source>
</evidence>
<comment type="caution">
    <text evidence="2">The sequence shown here is derived from an EMBL/GenBank/DDBJ whole genome shotgun (WGS) entry which is preliminary data.</text>
</comment>
<name>A0AAV7MSJ6_PLEWA</name>
<organism evidence="2 3">
    <name type="scientific">Pleurodeles waltl</name>
    <name type="common">Iberian ribbed newt</name>
    <dbReference type="NCBI Taxonomy" id="8319"/>
    <lineage>
        <taxon>Eukaryota</taxon>
        <taxon>Metazoa</taxon>
        <taxon>Chordata</taxon>
        <taxon>Craniata</taxon>
        <taxon>Vertebrata</taxon>
        <taxon>Euteleostomi</taxon>
        <taxon>Amphibia</taxon>
        <taxon>Batrachia</taxon>
        <taxon>Caudata</taxon>
        <taxon>Salamandroidea</taxon>
        <taxon>Salamandridae</taxon>
        <taxon>Pleurodelinae</taxon>
        <taxon>Pleurodeles</taxon>
    </lineage>
</organism>